<dbReference type="EMBL" id="CP036269">
    <property type="protein sequence ID" value="QDT45138.1"/>
    <property type="molecule type" value="Genomic_DNA"/>
</dbReference>
<feature type="transmembrane region" description="Helical" evidence="7">
    <location>
        <begin position="146"/>
        <end position="166"/>
    </location>
</feature>
<feature type="transmembrane region" description="Helical" evidence="7">
    <location>
        <begin position="12"/>
        <end position="29"/>
    </location>
</feature>
<evidence type="ECO:0000256" key="7">
    <source>
        <dbReference type="RuleBase" id="RU362048"/>
    </source>
</evidence>
<evidence type="ECO:0000256" key="1">
    <source>
        <dbReference type="ARBA" id="ARBA00004651"/>
    </source>
</evidence>
<sequence>MMWEDILKDFIYLWAVIDPIGSIPVFIAVTSGTSPAVQRHIAYRAILTAAIVLIVFILGGQLLLDALEIPLAAFQIAGGMVLFLFALTMIFGESKPEAEIEESHKVDAHQSKAIFPLAIPSIASPGAMMAVVLITDNHRFDISQQLISTLTMLTVLLITLGFLLLAGPIQKLIGDSGASVVSRIGGLILASVAVDSVLSGIKSYFDIQIPG</sequence>
<dbReference type="AlphaFoldDB" id="A0A517RMN6"/>
<organism evidence="8 9">
    <name type="scientific">Gimesia alba</name>
    <dbReference type="NCBI Taxonomy" id="2527973"/>
    <lineage>
        <taxon>Bacteria</taxon>
        <taxon>Pseudomonadati</taxon>
        <taxon>Planctomycetota</taxon>
        <taxon>Planctomycetia</taxon>
        <taxon>Planctomycetales</taxon>
        <taxon>Planctomycetaceae</taxon>
        <taxon>Gimesia</taxon>
    </lineage>
</organism>
<reference evidence="8 9" key="1">
    <citation type="submission" date="2019-02" db="EMBL/GenBank/DDBJ databases">
        <title>Deep-cultivation of Planctomycetes and their phenomic and genomic characterization uncovers novel biology.</title>
        <authorList>
            <person name="Wiegand S."/>
            <person name="Jogler M."/>
            <person name="Boedeker C."/>
            <person name="Pinto D."/>
            <person name="Vollmers J."/>
            <person name="Rivas-Marin E."/>
            <person name="Kohn T."/>
            <person name="Peeters S.H."/>
            <person name="Heuer A."/>
            <person name="Rast P."/>
            <person name="Oberbeckmann S."/>
            <person name="Bunk B."/>
            <person name="Jeske O."/>
            <person name="Meyerdierks A."/>
            <person name="Storesund J.E."/>
            <person name="Kallscheuer N."/>
            <person name="Luecker S."/>
            <person name="Lage O.M."/>
            <person name="Pohl T."/>
            <person name="Merkel B.J."/>
            <person name="Hornburger P."/>
            <person name="Mueller R.-W."/>
            <person name="Bruemmer F."/>
            <person name="Labrenz M."/>
            <person name="Spormann A.M."/>
            <person name="Op den Camp H."/>
            <person name="Overmann J."/>
            <person name="Amann R."/>
            <person name="Jetten M.S.M."/>
            <person name="Mascher T."/>
            <person name="Medema M.H."/>
            <person name="Devos D.P."/>
            <person name="Kaster A.-K."/>
            <person name="Ovreas L."/>
            <person name="Rohde M."/>
            <person name="Galperin M.Y."/>
            <person name="Jogler C."/>
        </authorList>
    </citation>
    <scope>NUCLEOTIDE SEQUENCE [LARGE SCALE GENOMIC DNA]</scope>
    <source>
        <strain evidence="8 9">Pan241w</strain>
    </source>
</reference>
<dbReference type="InterPro" id="IPR002771">
    <property type="entry name" value="Multi_antbiot-R_MarC"/>
</dbReference>
<dbReference type="Proteomes" id="UP000317171">
    <property type="component" value="Chromosome"/>
</dbReference>
<comment type="caution">
    <text evidence="7">Lacks conserved residue(s) required for the propagation of feature annotation.</text>
</comment>
<evidence type="ECO:0000256" key="2">
    <source>
        <dbReference type="ARBA" id="ARBA00009784"/>
    </source>
</evidence>
<keyword evidence="5 7" id="KW-1133">Transmembrane helix</keyword>
<dbReference type="KEGG" id="gaz:Pan241w_52560"/>
<evidence type="ECO:0000256" key="5">
    <source>
        <dbReference type="ARBA" id="ARBA00022989"/>
    </source>
</evidence>
<accession>A0A517RMN6</accession>
<feature type="transmembrane region" description="Helical" evidence="7">
    <location>
        <begin position="41"/>
        <end position="63"/>
    </location>
</feature>
<dbReference type="GO" id="GO:0005886">
    <property type="term" value="C:plasma membrane"/>
    <property type="evidence" value="ECO:0007669"/>
    <property type="project" value="UniProtKB-SubCell"/>
</dbReference>
<evidence type="ECO:0000256" key="6">
    <source>
        <dbReference type="ARBA" id="ARBA00023136"/>
    </source>
</evidence>
<dbReference type="NCBIfam" id="TIGR00427">
    <property type="entry name" value="NAAT family transporter"/>
    <property type="match status" value="1"/>
</dbReference>
<evidence type="ECO:0000256" key="4">
    <source>
        <dbReference type="ARBA" id="ARBA00022692"/>
    </source>
</evidence>
<comment type="subcellular location">
    <subcellularLocation>
        <location evidence="1 7">Cell membrane</location>
        <topology evidence="1 7">Multi-pass membrane protein</topology>
    </subcellularLocation>
</comment>
<dbReference type="PANTHER" id="PTHR33508">
    <property type="entry name" value="UPF0056 MEMBRANE PROTEIN YHCE"/>
    <property type="match status" value="1"/>
</dbReference>
<evidence type="ECO:0000313" key="8">
    <source>
        <dbReference type="EMBL" id="QDT45138.1"/>
    </source>
</evidence>
<keyword evidence="3" id="KW-1003">Cell membrane</keyword>
<keyword evidence="6 7" id="KW-0472">Membrane</keyword>
<keyword evidence="4 7" id="KW-0812">Transmembrane</keyword>
<feature type="transmembrane region" description="Helical" evidence="7">
    <location>
        <begin position="113"/>
        <end position="134"/>
    </location>
</feature>
<dbReference type="PANTHER" id="PTHR33508:SF1">
    <property type="entry name" value="UPF0056 MEMBRANE PROTEIN YHCE"/>
    <property type="match status" value="1"/>
</dbReference>
<protein>
    <recommendedName>
        <fullName evidence="7">UPF0056 membrane protein</fullName>
    </recommendedName>
</protein>
<comment type="similarity">
    <text evidence="2 7">Belongs to the UPF0056 (MarC) family.</text>
</comment>
<evidence type="ECO:0000256" key="3">
    <source>
        <dbReference type="ARBA" id="ARBA00022475"/>
    </source>
</evidence>
<gene>
    <name evidence="8" type="ORF">Pan241w_52560</name>
</gene>
<keyword evidence="9" id="KW-1185">Reference proteome</keyword>
<dbReference type="Pfam" id="PF01914">
    <property type="entry name" value="MarC"/>
    <property type="match status" value="1"/>
</dbReference>
<name>A0A517RMN6_9PLAN</name>
<feature type="transmembrane region" description="Helical" evidence="7">
    <location>
        <begin position="69"/>
        <end position="92"/>
    </location>
</feature>
<evidence type="ECO:0000313" key="9">
    <source>
        <dbReference type="Proteomes" id="UP000317171"/>
    </source>
</evidence>
<proteinExistence type="inferred from homology"/>